<dbReference type="Proteomes" id="UP000293289">
    <property type="component" value="Unassembled WGS sequence"/>
</dbReference>
<dbReference type="Pfam" id="PF01614">
    <property type="entry name" value="IclR_C"/>
    <property type="match status" value="1"/>
</dbReference>
<dbReference type="Gene3D" id="3.30.450.40">
    <property type="match status" value="1"/>
</dbReference>
<dbReference type="Gene3D" id="1.10.10.10">
    <property type="entry name" value="Winged helix-like DNA-binding domain superfamily/Winged helix DNA-binding domain"/>
    <property type="match status" value="1"/>
</dbReference>
<keyword evidence="7" id="KW-1185">Reference proteome</keyword>
<dbReference type="GO" id="GO:0003677">
    <property type="term" value="F:DNA binding"/>
    <property type="evidence" value="ECO:0007669"/>
    <property type="project" value="UniProtKB-KW"/>
</dbReference>
<dbReference type="InterPro" id="IPR050707">
    <property type="entry name" value="HTH_MetabolicPath_Reg"/>
</dbReference>
<proteinExistence type="predicted"/>
<dbReference type="InterPro" id="IPR036390">
    <property type="entry name" value="WH_DNA-bd_sf"/>
</dbReference>
<feature type="domain" description="HTH iclR-type" evidence="4">
    <location>
        <begin position="10"/>
        <end position="70"/>
    </location>
</feature>
<reference evidence="6 7" key="1">
    <citation type="submission" date="2019-02" db="EMBL/GenBank/DDBJ databases">
        <title>Genomic Encyclopedia of Type Strains, Phase IV (KMG-IV): sequencing the most valuable type-strain genomes for metagenomic binning, comparative biology and taxonomic classification.</title>
        <authorList>
            <person name="Goeker M."/>
        </authorList>
    </citation>
    <scope>NUCLEOTIDE SEQUENCE [LARGE SCALE GENOMIC DNA]</scope>
    <source>
        <strain evidence="6 7">DSM 43045</strain>
    </source>
</reference>
<evidence type="ECO:0000256" key="1">
    <source>
        <dbReference type="ARBA" id="ARBA00023015"/>
    </source>
</evidence>
<evidence type="ECO:0000313" key="6">
    <source>
        <dbReference type="EMBL" id="RZS64377.1"/>
    </source>
</evidence>
<keyword evidence="2" id="KW-0238">DNA-binding</keyword>
<evidence type="ECO:0000256" key="3">
    <source>
        <dbReference type="ARBA" id="ARBA00023163"/>
    </source>
</evidence>
<dbReference type="GO" id="GO:0045892">
    <property type="term" value="P:negative regulation of DNA-templated transcription"/>
    <property type="evidence" value="ECO:0007669"/>
    <property type="project" value="TreeGrafter"/>
</dbReference>
<dbReference type="InterPro" id="IPR029016">
    <property type="entry name" value="GAF-like_dom_sf"/>
</dbReference>
<dbReference type="PROSITE" id="PS51078">
    <property type="entry name" value="ICLR_ED"/>
    <property type="match status" value="1"/>
</dbReference>
<name>A0A4Q7MAQ1_9MICO</name>
<dbReference type="PROSITE" id="PS51077">
    <property type="entry name" value="HTH_ICLR"/>
    <property type="match status" value="1"/>
</dbReference>
<comment type="caution">
    <text evidence="6">The sequence shown here is derived from an EMBL/GenBank/DDBJ whole genome shotgun (WGS) entry which is preliminary data.</text>
</comment>
<dbReference type="EMBL" id="SGWY01000003">
    <property type="protein sequence ID" value="RZS64377.1"/>
    <property type="molecule type" value="Genomic_DNA"/>
</dbReference>
<dbReference type="GO" id="GO:0003700">
    <property type="term" value="F:DNA-binding transcription factor activity"/>
    <property type="evidence" value="ECO:0007669"/>
    <property type="project" value="TreeGrafter"/>
</dbReference>
<organism evidence="6 7">
    <name type="scientific">Agromyces ramosus</name>
    <dbReference type="NCBI Taxonomy" id="33879"/>
    <lineage>
        <taxon>Bacteria</taxon>
        <taxon>Bacillati</taxon>
        <taxon>Actinomycetota</taxon>
        <taxon>Actinomycetes</taxon>
        <taxon>Micrococcales</taxon>
        <taxon>Microbacteriaceae</taxon>
        <taxon>Agromyces</taxon>
    </lineage>
</organism>
<dbReference type="PANTHER" id="PTHR30136">
    <property type="entry name" value="HELIX-TURN-HELIX TRANSCRIPTIONAL REGULATOR, ICLR FAMILY"/>
    <property type="match status" value="1"/>
</dbReference>
<dbReference type="InterPro" id="IPR036388">
    <property type="entry name" value="WH-like_DNA-bd_sf"/>
</dbReference>
<evidence type="ECO:0000313" key="7">
    <source>
        <dbReference type="Proteomes" id="UP000293289"/>
    </source>
</evidence>
<dbReference type="InterPro" id="IPR005471">
    <property type="entry name" value="Tscrpt_reg_IclR_N"/>
</dbReference>
<gene>
    <name evidence="6" type="ORF">EV187_2763</name>
</gene>
<evidence type="ECO:0000259" key="4">
    <source>
        <dbReference type="PROSITE" id="PS51077"/>
    </source>
</evidence>
<evidence type="ECO:0000256" key="2">
    <source>
        <dbReference type="ARBA" id="ARBA00023125"/>
    </source>
</evidence>
<keyword evidence="3" id="KW-0804">Transcription</keyword>
<dbReference type="SMART" id="SM00346">
    <property type="entry name" value="HTH_ICLR"/>
    <property type="match status" value="1"/>
</dbReference>
<accession>A0A4Q7MAQ1</accession>
<dbReference type="InterPro" id="IPR014757">
    <property type="entry name" value="Tscrpt_reg_IclR_C"/>
</dbReference>
<dbReference type="OrthoDB" id="9807558at2"/>
<dbReference type="PANTHER" id="PTHR30136:SF24">
    <property type="entry name" value="HTH-TYPE TRANSCRIPTIONAL REPRESSOR ALLR"/>
    <property type="match status" value="1"/>
</dbReference>
<dbReference type="SUPFAM" id="SSF55781">
    <property type="entry name" value="GAF domain-like"/>
    <property type="match status" value="1"/>
</dbReference>
<sequence length="254" mass="26935">MRTADWTESVSVLDRVTAVFDAFGEHDEGLGVSELARRANLPKSTVSRIAADLVAQRFLDRDGDRLFLGVRLFELAQSVEQPRRLRHFALPVMTELRDATGQTVNLAVLDGADVVFVAIVHGEPTCTPLARIGGRLPAHATALGKAILAFAPEDVVGRIIQGRPDVHTRHSVSEPSAFLRELVDIRRLGVATEKEESVNGRACAASAILGQGGAPIAAISATGSVSNVVPDRIAPAVHAAAITLSRRIAAAGQH</sequence>
<protein>
    <submittedName>
        <fullName evidence="6">IclR family transcriptional regulator</fullName>
    </submittedName>
</protein>
<dbReference type="RefSeq" id="WP_130353617.1">
    <property type="nucleotide sequence ID" value="NZ_SGWY01000003.1"/>
</dbReference>
<dbReference type="SUPFAM" id="SSF46785">
    <property type="entry name" value="Winged helix' DNA-binding domain"/>
    <property type="match status" value="1"/>
</dbReference>
<dbReference type="AlphaFoldDB" id="A0A4Q7MAQ1"/>
<feature type="domain" description="IclR-ED" evidence="5">
    <location>
        <begin position="71"/>
        <end position="250"/>
    </location>
</feature>
<evidence type="ECO:0000259" key="5">
    <source>
        <dbReference type="PROSITE" id="PS51078"/>
    </source>
</evidence>
<keyword evidence="1" id="KW-0805">Transcription regulation</keyword>
<dbReference type="Pfam" id="PF09339">
    <property type="entry name" value="HTH_IclR"/>
    <property type="match status" value="1"/>
</dbReference>